<dbReference type="AlphaFoldDB" id="A0A1L0B335"/>
<dbReference type="GO" id="GO:0008033">
    <property type="term" value="P:tRNA processing"/>
    <property type="evidence" value="ECO:0007669"/>
    <property type="project" value="InterPro"/>
</dbReference>
<dbReference type="Pfam" id="PF08228">
    <property type="entry name" value="RNase_P_pop3"/>
    <property type="match status" value="1"/>
</dbReference>
<evidence type="ECO:0000313" key="1">
    <source>
        <dbReference type="EMBL" id="SGZ40212.1"/>
    </source>
</evidence>
<keyword evidence="2" id="KW-1185">Reference proteome</keyword>
<protein>
    <submittedName>
        <fullName evidence="1">Uncharacterized protein</fullName>
    </submittedName>
</protein>
<dbReference type="InterPro" id="IPR013241">
    <property type="entry name" value="RNase_P_Pop3"/>
</dbReference>
<proteinExistence type="predicted"/>
<name>A0A1L0B335_9ASCO</name>
<gene>
    <name evidence="1" type="ORF">HGUI_02412</name>
</gene>
<dbReference type="GO" id="GO:0006364">
    <property type="term" value="P:rRNA processing"/>
    <property type="evidence" value="ECO:0007669"/>
    <property type="project" value="InterPro"/>
</dbReference>
<dbReference type="OrthoDB" id="10309546at2759"/>
<evidence type="ECO:0000313" key="2">
    <source>
        <dbReference type="Proteomes" id="UP000183365"/>
    </source>
</evidence>
<dbReference type="EMBL" id="FQNF01000043">
    <property type="protein sequence ID" value="SGZ40212.1"/>
    <property type="molecule type" value="Genomic_DNA"/>
</dbReference>
<dbReference type="Proteomes" id="UP000183365">
    <property type="component" value="Unassembled WGS sequence"/>
</dbReference>
<organism evidence="1 2">
    <name type="scientific">Hanseniaspora guilliermondii</name>
    <dbReference type="NCBI Taxonomy" id="56406"/>
    <lineage>
        <taxon>Eukaryota</taxon>
        <taxon>Fungi</taxon>
        <taxon>Dikarya</taxon>
        <taxon>Ascomycota</taxon>
        <taxon>Saccharomycotina</taxon>
        <taxon>Saccharomycetes</taxon>
        <taxon>Saccharomycodales</taxon>
        <taxon>Saccharomycodaceae</taxon>
        <taxon>Hanseniaspora</taxon>
    </lineage>
</organism>
<accession>A0A1L0B335</accession>
<dbReference type="VEuPathDB" id="FungiDB:HGUI_02412"/>
<reference evidence="2" key="1">
    <citation type="submission" date="2016-11" db="EMBL/GenBank/DDBJ databases">
        <authorList>
            <person name="Guldener U."/>
        </authorList>
    </citation>
    <scope>NUCLEOTIDE SEQUENCE [LARGE SCALE GENOMIC DNA]</scope>
</reference>
<sequence length="181" mass="21169">MSFNYNSNNKAGDASKLTSLQQLSYKPIDKELKNTLYPDFPAVNNAKDIIQLLLMHVFEPKKTEDLCREKSLVLEYNEIMDFLQADDIIDHDGFDTFFIFVCCKDIDENLFKDVPYLVRKKPQHNYRLIGLPKNSYFSINAKQKVLLHGVFMLKYNSKDKKINKNAVYLNIRKNVEGYITK</sequence>